<dbReference type="Pfam" id="PF07494">
    <property type="entry name" value="Reg_prop"/>
    <property type="match status" value="3"/>
</dbReference>
<dbReference type="SMART" id="SM00448">
    <property type="entry name" value="REC"/>
    <property type="match status" value="1"/>
</dbReference>
<dbReference type="InterPro" id="IPR003661">
    <property type="entry name" value="HisK_dim/P_dom"/>
</dbReference>
<comment type="catalytic activity">
    <reaction evidence="1">
        <text>ATP + protein L-histidine = ADP + protein N-phospho-L-histidine.</text>
        <dbReference type="EC" id="2.7.13.3"/>
    </reaction>
</comment>
<keyword evidence="8" id="KW-0902">Two-component regulatory system</keyword>
<dbReference type="Pfam" id="PF12833">
    <property type="entry name" value="HTH_18"/>
    <property type="match status" value="1"/>
</dbReference>
<evidence type="ECO:0000256" key="9">
    <source>
        <dbReference type="ARBA" id="ARBA00023015"/>
    </source>
</evidence>
<evidence type="ECO:0000259" key="16">
    <source>
        <dbReference type="PROSITE" id="PS50110"/>
    </source>
</evidence>
<evidence type="ECO:0000256" key="4">
    <source>
        <dbReference type="ARBA" id="ARBA00022679"/>
    </source>
</evidence>
<keyword evidence="10" id="KW-0238">DNA-binding</keyword>
<dbReference type="InterPro" id="IPR001789">
    <property type="entry name" value="Sig_transdc_resp-reg_receiver"/>
</dbReference>
<dbReference type="InterPro" id="IPR009057">
    <property type="entry name" value="Homeodomain-like_sf"/>
</dbReference>
<dbReference type="InterPro" id="IPR018060">
    <property type="entry name" value="HTH_AraC"/>
</dbReference>
<evidence type="ECO:0000256" key="8">
    <source>
        <dbReference type="ARBA" id="ARBA00023012"/>
    </source>
</evidence>
<dbReference type="InterPro" id="IPR036097">
    <property type="entry name" value="HisK_dim/P_sf"/>
</dbReference>
<dbReference type="InterPro" id="IPR011123">
    <property type="entry name" value="Y_Y_Y"/>
</dbReference>
<reference evidence="17 18" key="1">
    <citation type="submission" date="2015-09" db="EMBL/GenBank/DDBJ databases">
        <authorList>
            <consortium name="Pathogen Informatics"/>
        </authorList>
    </citation>
    <scope>NUCLEOTIDE SEQUENCE [LARGE SCALE GENOMIC DNA]</scope>
    <source>
        <strain evidence="17 18">2789STDY5834880</strain>
    </source>
</reference>
<feature type="transmembrane region" description="Helical" evidence="13">
    <location>
        <begin position="12"/>
        <end position="33"/>
    </location>
</feature>
<dbReference type="SMART" id="SM00388">
    <property type="entry name" value="HisKA"/>
    <property type="match status" value="1"/>
</dbReference>
<dbReference type="PROSITE" id="PS50110">
    <property type="entry name" value="RESPONSE_REGULATORY"/>
    <property type="match status" value="1"/>
</dbReference>
<keyword evidence="3 12" id="KW-0597">Phosphoprotein</keyword>
<evidence type="ECO:0000256" key="2">
    <source>
        <dbReference type="ARBA" id="ARBA00012438"/>
    </source>
</evidence>
<evidence type="ECO:0000256" key="5">
    <source>
        <dbReference type="ARBA" id="ARBA00022741"/>
    </source>
</evidence>
<dbReference type="GO" id="GO:0003700">
    <property type="term" value="F:DNA-binding transcription factor activity"/>
    <property type="evidence" value="ECO:0007669"/>
    <property type="project" value="InterPro"/>
</dbReference>
<dbReference type="Gene3D" id="3.40.50.2300">
    <property type="match status" value="1"/>
</dbReference>
<dbReference type="GO" id="GO:0005524">
    <property type="term" value="F:ATP binding"/>
    <property type="evidence" value="ECO:0007669"/>
    <property type="project" value="UniProtKB-KW"/>
</dbReference>
<dbReference type="InterPro" id="IPR036890">
    <property type="entry name" value="HATPase_C_sf"/>
</dbReference>
<keyword evidence="13" id="KW-0472">Membrane</keyword>
<dbReference type="SUPFAM" id="SSF47384">
    <property type="entry name" value="Homodimeric domain of signal transducing histidine kinase"/>
    <property type="match status" value="1"/>
</dbReference>
<dbReference type="SUPFAM" id="SSF46689">
    <property type="entry name" value="Homeodomain-like"/>
    <property type="match status" value="1"/>
</dbReference>
<evidence type="ECO:0000256" key="1">
    <source>
        <dbReference type="ARBA" id="ARBA00000085"/>
    </source>
</evidence>
<dbReference type="SUPFAM" id="SSF52172">
    <property type="entry name" value="CheY-like"/>
    <property type="match status" value="1"/>
</dbReference>
<dbReference type="PROSITE" id="PS01124">
    <property type="entry name" value="HTH_ARAC_FAMILY_2"/>
    <property type="match status" value="1"/>
</dbReference>
<feature type="modified residue" description="4-aspartylphosphate" evidence="12">
    <location>
        <position position="1143"/>
    </location>
</feature>
<feature type="domain" description="Response regulatory" evidence="16">
    <location>
        <begin position="1095"/>
        <end position="1210"/>
    </location>
</feature>
<dbReference type="SUPFAM" id="SSF55874">
    <property type="entry name" value="ATPase domain of HSP90 chaperone/DNA topoisomerase II/histidine kinase"/>
    <property type="match status" value="1"/>
</dbReference>
<evidence type="ECO:0000313" key="18">
    <source>
        <dbReference type="Proteomes" id="UP000095657"/>
    </source>
</evidence>
<evidence type="ECO:0000256" key="6">
    <source>
        <dbReference type="ARBA" id="ARBA00022777"/>
    </source>
</evidence>
<organism evidence="17 18">
    <name type="scientific">Bacteroides caccae</name>
    <dbReference type="NCBI Taxonomy" id="47678"/>
    <lineage>
        <taxon>Bacteria</taxon>
        <taxon>Pseudomonadati</taxon>
        <taxon>Bacteroidota</taxon>
        <taxon>Bacteroidia</taxon>
        <taxon>Bacteroidales</taxon>
        <taxon>Bacteroidaceae</taxon>
        <taxon>Bacteroides</taxon>
    </lineage>
</organism>
<gene>
    <name evidence="17" type="primary">phoR_4</name>
    <name evidence="17" type="ORF">ERS852494_03000</name>
</gene>
<dbReference type="SUPFAM" id="SSF50978">
    <property type="entry name" value="WD40 repeat-like"/>
    <property type="match status" value="1"/>
</dbReference>
<evidence type="ECO:0000256" key="7">
    <source>
        <dbReference type="ARBA" id="ARBA00022840"/>
    </source>
</evidence>
<dbReference type="Proteomes" id="UP000095657">
    <property type="component" value="Unassembled WGS sequence"/>
</dbReference>
<feature type="domain" description="HTH araC/xylS-type" evidence="14">
    <location>
        <begin position="1243"/>
        <end position="1343"/>
    </location>
</feature>
<keyword evidence="5" id="KW-0547">Nucleotide-binding</keyword>
<dbReference type="InterPro" id="IPR036322">
    <property type="entry name" value="WD40_repeat_dom_sf"/>
</dbReference>
<dbReference type="EMBL" id="CZAI01000007">
    <property type="protein sequence ID" value="CUP75834.1"/>
    <property type="molecule type" value="Genomic_DNA"/>
</dbReference>
<dbReference type="Gene3D" id="3.30.565.10">
    <property type="entry name" value="Histidine kinase-like ATPase, C-terminal domain"/>
    <property type="match status" value="1"/>
</dbReference>
<dbReference type="Gene3D" id="2.130.10.10">
    <property type="entry name" value="YVTN repeat-like/Quinoprotein amine dehydrogenase"/>
    <property type="match status" value="2"/>
</dbReference>
<dbReference type="RefSeq" id="WP_055172851.1">
    <property type="nucleotide sequence ID" value="NZ_CZAI01000007.1"/>
</dbReference>
<protein>
    <recommendedName>
        <fullName evidence="2">histidine kinase</fullName>
        <ecNumber evidence="2">2.7.13.3</ecNumber>
    </recommendedName>
</protein>
<dbReference type="FunFam" id="3.30.565.10:FF:000037">
    <property type="entry name" value="Hybrid sensor histidine kinase/response regulator"/>
    <property type="match status" value="1"/>
</dbReference>
<sequence>MKKQKSGLYKKSLIRIILFLCINFIHFPLYGYYFKNIGVKDGLSQPSILSIHQDELGRMWFGTLQGLSIYDGNEMITLKGGEERFDNYIKNNTIYRIVEDSNHNIFLRADNSLVCYKLTEDRFQCIREGDINAVNSIGGKIYIAAKDSILEWNEGDNRWDFFKKIEISSGRISSIFCNRSSEWYIVTSKGCYKEYKNGLWKCILDIPSIEMLYESKDGSIWMATRSNGLYQFDNDICVNHIVNNPGTANSLCSNDVRVVTEDQSGNLWIGTREGLNKYSISTGNIESYASGGFSGDMKHSSIFALYLDKEGGLWVGTYYGGVSVFSPESRIFKYYPANKERSDCLNFPFVSGIVKDKRDDLWICTDGGGLNYMNHKTEIFRHLSTKDSGLVADNMKSICYDKNKDKLYIGTYLSGLIAYDIPSGKFTKCFKSPKDRVLHHTVTHVYMYGDKIVFSSSDGIYVFNEKTNEVTPLLCIKGVLAFVIDQSDQIWAIYNKNIVCMKIGVPDSMKRYQSSDFGIKHNVLLCICETSNGEIYVGTEGGGMLGYNAKEDTFQIYNSKNSLILDDYCFNCISLDERFMVIMCSNGLSFFDTKEKRVKYSISGKKLPVSSFGVDNGLYVSENKDIYAGSLEGLAAFSVDNLKNSANKKSLYLSKLFVNNALMLPNDSNKILKRIISYTDKIVLKHNQNNLEFTFSDNDFYYSIFPTFYEYKLDGLDKKWIKTNGHHITYTNIPPGNYTLHIRENNIYGNEQDEGISLDIVVKLPWWNTWWAWLIYFIIVLSILFIIAKEKITSFKFKLLLDNEKREKENIEKINRFKLDFFTNVSHELRTPLTLITTQIELLLSNSKDISKPVYDKILKLHKHASDMRNQISELLDFHKLDQKQMRLSVQEKNLIPFLDEVYLSFKEQAEAHNIKYLFTTSCESAFCWFDSVQLRKVFSNLISNALKFTNDNGSVELSLIKSNEMFIIRLIDNGIGIEAGEIDRIFERYYQSKGKFYTFSSGIGLALCKEIINLHHGKITVESKPGYGSIFSVMLKTGNEHFINDPLVDIQHDIKESKSIVQNSIPDSDFMKTLKENNKIVYHKNDPDEADVRRILIVEDNVELLNLLAEIFSPLYQVYKATNGDDGLRITIKEQPDIVLSDVMMPGISGNEMCRRIKNNIHTCHIPVVLLTARISPEQQVEGLMSGADDYITKSFNAKILLIKINNILRNRELLHHTNTDNSQSTNVPGVVQNESDKKLLDKIKEIVEKNIENPDFNIEQLASEVCMGRSAFFEKIKDITGTTPANFILECRLNKATALLIKNPTLRMDDIAAYLGFSSGRYFCKCFKNHFGISPLQYRKQDQG</sequence>
<dbReference type="InterPro" id="IPR003594">
    <property type="entry name" value="HATPase_dom"/>
</dbReference>
<dbReference type="GO" id="GO:0043565">
    <property type="term" value="F:sequence-specific DNA binding"/>
    <property type="evidence" value="ECO:0007669"/>
    <property type="project" value="InterPro"/>
</dbReference>
<feature type="domain" description="Histidine kinase" evidence="15">
    <location>
        <begin position="824"/>
        <end position="1040"/>
    </location>
</feature>
<dbReference type="InterPro" id="IPR013783">
    <property type="entry name" value="Ig-like_fold"/>
</dbReference>
<name>A0A174QRH4_9BACE</name>
<dbReference type="Pfam" id="PF00512">
    <property type="entry name" value="HisKA"/>
    <property type="match status" value="1"/>
</dbReference>
<dbReference type="InterPro" id="IPR004358">
    <property type="entry name" value="Sig_transdc_His_kin-like_C"/>
</dbReference>
<keyword evidence="9" id="KW-0805">Transcription regulation</keyword>
<evidence type="ECO:0000259" key="15">
    <source>
        <dbReference type="PROSITE" id="PS50109"/>
    </source>
</evidence>
<evidence type="ECO:0000313" key="17">
    <source>
        <dbReference type="EMBL" id="CUP75834.1"/>
    </source>
</evidence>
<keyword evidence="7" id="KW-0067">ATP-binding</keyword>
<dbReference type="GO" id="GO:0000155">
    <property type="term" value="F:phosphorelay sensor kinase activity"/>
    <property type="evidence" value="ECO:0007669"/>
    <property type="project" value="InterPro"/>
</dbReference>
<dbReference type="Pfam" id="PF02518">
    <property type="entry name" value="HATPase_c"/>
    <property type="match status" value="1"/>
</dbReference>
<keyword evidence="6 17" id="KW-0418">Kinase</keyword>
<dbReference type="InterPro" id="IPR011110">
    <property type="entry name" value="Reg_prop"/>
</dbReference>
<dbReference type="SMART" id="SM00342">
    <property type="entry name" value="HTH_ARAC"/>
    <property type="match status" value="1"/>
</dbReference>
<dbReference type="CDD" id="cd00075">
    <property type="entry name" value="HATPase"/>
    <property type="match status" value="1"/>
</dbReference>
<evidence type="ECO:0000256" key="13">
    <source>
        <dbReference type="SAM" id="Phobius"/>
    </source>
</evidence>
<proteinExistence type="predicted"/>
<keyword evidence="11" id="KW-0804">Transcription</keyword>
<dbReference type="SUPFAM" id="SSF63829">
    <property type="entry name" value="Calcium-dependent phosphotriesterase"/>
    <property type="match status" value="1"/>
</dbReference>
<dbReference type="InterPro" id="IPR011006">
    <property type="entry name" value="CheY-like_superfamily"/>
</dbReference>
<dbReference type="Gene3D" id="1.10.287.130">
    <property type="match status" value="1"/>
</dbReference>
<evidence type="ECO:0000256" key="3">
    <source>
        <dbReference type="ARBA" id="ARBA00022553"/>
    </source>
</evidence>
<dbReference type="InterPro" id="IPR005467">
    <property type="entry name" value="His_kinase_dom"/>
</dbReference>
<accession>A0A174QRH4</accession>
<dbReference type="SMART" id="SM00387">
    <property type="entry name" value="HATPase_c"/>
    <property type="match status" value="1"/>
</dbReference>
<dbReference type="Pfam" id="PF00072">
    <property type="entry name" value="Response_reg"/>
    <property type="match status" value="1"/>
</dbReference>
<dbReference type="STRING" id="47678.ERS852494_03000"/>
<dbReference type="InterPro" id="IPR018062">
    <property type="entry name" value="HTH_AraC-typ_CS"/>
</dbReference>
<dbReference type="PRINTS" id="PR00344">
    <property type="entry name" value="BCTRLSENSOR"/>
</dbReference>
<dbReference type="PROSITE" id="PS50109">
    <property type="entry name" value="HIS_KIN"/>
    <property type="match status" value="1"/>
</dbReference>
<dbReference type="PANTHER" id="PTHR43547:SF2">
    <property type="entry name" value="HYBRID SIGNAL TRANSDUCTION HISTIDINE KINASE C"/>
    <property type="match status" value="1"/>
</dbReference>
<evidence type="ECO:0000256" key="10">
    <source>
        <dbReference type="ARBA" id="ARBA00023125"/>
    </source>
</evidence>
<evidence type="ECO:0000256" key="12">
    <source>
        <dbReference type="PROSITE-ProRule" id="PRU00169"/>
    </source>
</evidence>
<keyword evidence="13" id="KW-0812">Transmembrane</keyword>
<evidence type="ECO:0000259" key="14">
    <source>
        <dbReference type="PROSITE" id="PS01124"/>
    </source>
</evidence>
<dbReference type="Gene3D" id="1.10.10.60">
    <property type="entry name" value="Homeodomain-like"/>
    <property type="match status" value="2"/>
</dbReference>
<feature type="transmembrane region" description="Helical" evidence="13">
    <location>
        <begin position="770"/>
        <end position="788"/>
    </location>
</feature>
<dbReference type="Pfam" id="PF07495">
    <property type="entry name" value="Y_Y_Y"/>
    <property type="match status" value="1"/>
</dbReference>
<keyword evidence="13" id="KW-1133">Transmembrane helix</keyword>
<dbReference type="CDD" id="cd00082">
    <property type="entry name" value="HisKA"/>
    <property type="match status" value="1"/>
</dbReference>
<dbReference type="InterPro" id="IPR015943">
    <property type="entry name" value="WD40/YVTN_repeat-like_dom_sf"/>
</dbReference>
<dbReference type="PROSITE" id="PS00041">
    <property type="entry name" value="HTH_ARAC_FAMILY_1"/>
    <property type="match status" value="1"/>
</dbReference>
<dbReference type="Gene3D" id="2.60.40.10">
    <property type="entry name" value="Immunoglobulins"/>
    <property type="match status" value="1"/>
</dbReference>
<evidence type="ECO:0000256" key="11">
    <source>
        <dbReference type="ARBA" id="ARBA00023163"/>
    </source>
</evidence>
<dbReference type="EC" id="2.7.13.3" evidence="2"/>
<dbReference type="PANTHER" id="PTHR43547">
    <property type="entry name" value="TWO-COMPONENT HISTIDINE KINASE"/>
    <property type="match status" value="1"/>
</dbReference>
<keyword evidence="4 17" id="KW-0808">Transferase</keyword>